<dbReference type="EnsemblMetazoa" id="AALFPA23_008168.R10992">
    <property type="protein sequence ID" value="AALFPA23_008168.P10992"/>
    <property type="gene ID" value="AALFPA23_008168"/>
</dbReference>
<dbReference type="PANTHER" id="PTHR46584:SF1">
    <property type="entry name" value="HMG DOMAIN-CONTAINING PROTEIN 4"/>
    <property type="match status" value="1"/>
</dbReference>
<feature type="compositionally biased region" description="Basic and acidic residues" evidence="2">
    <location>
        <begin position="1"/>
        <end position="11"/>
    </location>
</feature>
<dbReference type="Pfam" id="PF00505">
    <property type="entry name" value="HMG_box"/>
    <property type="match status" value="1"/>
</dbReference>
<dbReference type="PANTHER" id="PTHR46584">
    <property type="entry name" value="HMG DOMAIN-CONTAINING PROTEIN 4"/>
    <property type="match status" value="1"/>
</dbReference>
<evidence type="ECO:0000313" key="5">
    <source>
        <dbReference type="Proteomes" id="UP000069940"/>
    </source>
</evidence>
<evidence type="ECO:0000313" key="4">
    <source>
        <dbReference type="EnsemblMetazoa" id="AALFPA23_008168.P10992"/>
    </source>
</evidence>
<dbReference type="Gene3D" id="1.10.30.10">
    <property type="entry name" value="High mobility group box domain"/>
    <property type="match status" value="1"/>
</dbReference>
<feature type="compositionally biased region" description="Acidic residues" evidence="2">
    <location>
        <begin position="96"/>
        <end position="123"/>
    </location>
</feature>
<organism evidence="4 5">
    <name type="scientific">Aedes albopictus</name>
    <name type="common">Asian tiger mosquito</name>
    <name type="synonym">Stegomyia albopicta</name>
    <dbReference type="NCBI Taxonomy" id="7160"/>
    <lineage>
        <taxon>Eukaryota</taxon>
        <taxon>Metazoa</taxon>
        <taxon>Ecdysozoa</taxon>
        <taxon>Arthropoda</taxon>
        <taxon>Hexapoda</taxon>
        <taxon>Insecta</taxon>
        <taxon>Pterygota</taxon>
        <taxon>Neoptera</taxon>
        <taxon>Endopterygota</taxon>
        <taxon>Diptera</taxon>
        <taxon>Nematocera</taxon>
        <taxon>Culicoidea</taxon>
        <taxon>Culicidae</taxon>
        <taxon>Culicinae</taxon>
        <taxon>Aedini</taxon>
        <taxon>Aedes</taxon>
        <taxon>Stegomyia</taxon>
    </lineage>
</organism>
<keyword evidence="1" id="KW-0539">Nucleus</keyword>
<dbReference type="GeneID" id="109403077"/>
<feature type="compositionally biased region" description="Basic and acidic residues" evidence="2">
    <location>
        <begin position="66"/>
        <end position="80"/>
    </location>
</feature>
<dbReference type="PROSITE" id="PS50118">
    <property type="entry name" value="HMG_BOX_2"/>
    <property type="match status" value="1"/>
</dbReference>
<dbReference type="RefSeq" id="XP_019531359.3">
    <property type="nucleotide sequence ID" value="XM_019675814.3"/>
</dbReference>
<keyword evidence="1" id="KW-0238">DNA-binding</keyword>
<feature type="region of interest" description="Disordered" evidence="2">
    <location>
        <begin position="1"/>
        <end position="134"/>
    </location>
</feature>
<dbReference type="CDD" id="cd00084">
    <property type="entry name" value="HMG-box_SF"/>
    <property type="match status" value="1"/>
</dbReference>
<evidence type="ECO:0000256" key="1">
    <source>
        <dbReference type="PROSITE-ProRule" id="PRU00267"/>
    </source>
</evidence>
<feature type="DNA-binding region" description="HMG box" evidence="1">
    <location>
        <begin position="166"/>
        <end position="233"/>
    </location>
</feature>
<feature type="region of interest" description="Disordered" evidence="2">
    <location>
        <begin position="244"/>
        <end position="301"/>
    </location>
</feature>
<dbReference type="SUPFAM" id="SSF47095">
    <property type="entry name" value="HMG-box"/>
    <property type="match status" value="1"/>
</dbReference>
<evidence type="ECO:0000259" key="3">
    <source>
        <dbReference type="PROSITE" id="PS50118"/>
    </source>
</evidence>
<reference evidence="4" key="2">
    <citation type="submission" date="2025-05" db="UniProtKB">
        <authorList>
            <consortium name="EnsemblMetazoa"/>
        </authorList>
    </citation>
    <scope>IDENTIFICATION</scope>
    <source>
        <strain evidence="4">Foshan</strain>
    </source>
</reference>
<dbReference type="InterPro" id="IPR009071">
    <property type="entry name" value="HMG_box_dom"/>
</dbReference>
<feature type="domain" description="HMG box" evidence="3">
    <location>
        <begin position="166"/>
        <end position="233"/>
    </location>
</feature>
<name>A0ABM1YDK3_AEDAL</name>
<dbReference type="InterPro" id="IPR036910">
    <property type="entry name" value="HMG_box_dom_sf"/>
</dbReference>
<accession>A0ABM1YDK3</accession>
<dbReference type="Proteomes" id="UP000069940">
    <property type="component" value="Unassembled WGS sequence"/>
</dbReference>
<reference evidence="5" key="1">
    <citation type="journal article" date="2015" name="Proc. Natl. Acad. Sci. U.S.A.">
        <title>Genome sequence of the Asian Tiger mosquito, Aedes albopictus, reveals insights into its biology, genetics, and evolution.</title>
        <authorList>
            <person name="Chen X.G."/>
            <person name="Jiang X."/>
            <person name="Gu J."/>
            <person name="Xu M."/>
            <person name="Wu Y."/>
            <person name="Deng Y."/>
            <person name="Zhang C."/>
            <person name="Bonizzoni M."/>
            <person name="Dermauw W."/>
            <person name="Vontas J."/>
            <person name="Armbruster P."/>
            <person name="Huang X."/>
            <person name="Yang Y."/>
            <person name="Zhang H."/>
            <person name="He W."/>
            <person name="Peng H."/>
            <person name="Liu Y."/>
            <person name="Wu K."/>
            <person name="Chen J."/>
            <person name="Lirakis M."/>
            <person name="Topalis P."/>
            <person name="Van Leeuwen T."/>
            <person name="Hall A.B."/>
            <person name="Jiang X."/>
            <person name="Thorpe C."/>
            <person name="Mueller R.L."/>
            <person name="Sun C."/>
            <person name="Waterhouse R.M."/>
            <person name="Yan G."/>
            <person name="Tu Z.J."/>
            <person name="Fang X."/>
            <person name="James A.A."/>
        </authorList>
    </citation>
    <scope>NUCLEOTIDE SEQUENCE [LARGE SCALE GENOMIC DNA]</scope>
    <source>
        <strain evidence="5">Foshan</strain>
    </source>
</reference>
<protein>
    <recommendedName>
        <fullName evidence="3">HMG box domain-containing protein</fullName>
    </recommendedName>
</protein>
<dbReference type="InterPro" id="IPR042477">
    <property type="entry name" value="HMGXB4"/>
</dbReference>
<evidence type="ECO:0000256" key="2">
    <source>
        <dbReference type="SAM" id="MobiDB-lite"/>
    </source>
</evidence>
<keyword evidence="5" id="KW-1185">Reference proteome</keyword>
<feature type="compositionally biased region" description="Low complexity" evidence="2">
    <location>
        <begin position="254"/>
        <end position="265"/>
    </location>
</feature>
<sequence length="393" mass="43135">MEHTPKAHAELEVTGVSRSGRVCKKSSKLMDFQSPDDISDAKQKKAQKSKSAQPGVSGSGGLGHLVDAKLSQESEFHMGDDDVPSDSGDDGHESNIDSDDDDDDDDVMDIEDMEGTQEEDDKSEGELVIEMAPKRSLYMSEKSSKYKKMLKDGKVVMGKTQRKDKGERRFTAYMLWAKETRKQMQSNTDLDHHGMSKRLGEMWANVPSTQKYNWKRRAKRIANKFKQNKEKALTAPFVKRYLHLEDSPGPPGPIATASATGGSASRSKKAQKAANMISTDTKPTVAASASHHPPESPTKGHHMKLPGFQPTDVAAHLKLLGDSLTIIGERLKEHEGQIAVSGSLSVLLDSLLCSLGPLMCLTIHIPGLQSDTEHLKELFQNTLDNIAYVMPGL</sequence>
<proteinExistence type="predicted"/>